<evidence type="ECO:0000256" key="4">
    <source>
        <dbReference type="ARBA" id="ARBA00006462"/>
    </source>
</evidence>
<dbReference type="PANTHER" id="PTHR23033:SF14">
    <property type="entry name" value="GLYCOPROTEIN-N-ACETYLGALACTOSAMINE 3-BETA-GALACTOSYLTRANSFERASE 1-RELATED"/>
    <property type="match status" value="1"/>
</dbReference>
<organism evidence="23 24">
    <name type="scientific">Plakobranchus ocellatus</name>
    <dbReference type="NCBI Taxonomy" id="259542"/>
    <lineage>
        <taxon>Eukaryota</taxon>
        <taxon>Metazoa</taxon>
        <taxon>Spiralia</taxon>
        <taxon>Lophotrochozoa</taxon>
        <taxon>Mollusca</taxon>
        <taxon>Gastropoda</taxon>
        <taxon>Heterobranchia</taxon>
        <taxon>Euthyneura</taxon>
        <taxon>Panpulmonata</taxon>
        <taxon>Sacoglossa</taxon>
        <taxon>Placobranchoidea</taxon>
        <taxon>Plakobranchidae</taxon>
        <taxon>Plakobranchus</taxon>
    </lineage>
</organism>
<dbReference type="Gene3D" id="3.90.550.50">
    <property type="match status" value="1"/>
</dbReference>
<comment type="subcellular location">
    <subcellularLocation>
        <location evidence="2">Membrane</location>
        <topology evidence="2">Single-pass type II membrane protein</topology>
    </subcellularLocation>
</comment>
<protein>
    <recommendedName>
        <fullName evidence="18">Glycoprotein-N-acetylgalactosamine 3-beta-galactosyltransferase 1</fullName>
        <ecNumber evidence="6">2.4.1.122</ecNumber>
    </recommendedName>
</protein>
<dbReference type="Pfam" id="PF02434">
    <property type="entry name" value="Fringe"/>
    <property type="match status" value="1"/>
</dbReference>
<keyword evidence="9 21" id="KW-0812">Transmembrane</keyword>
<dbReference type="GO" id="GO:0016263">
    <property type="term" value="F:glycoprotein-N-acetylgalactosamine 3-beta-galactosyltransferase activity"/>
    <property type="evidence" value="ECO:0007669"/>
    <property type="project" value="UniProtKB-EC"/>
</dbReference>
<evidence type="ECO:0000313" key="24">
    <source>
        <dbReference type="Proteomes" id="UP000735302"/>
    </source>
</evidence>
<keyword evidence="12" id="KW-0735">Signal-anchor</keyword>
<evidence type="ECO:0000256" key="10">
    <source>
        <dbReference type="ARBA" id="ARBA00022723"/>
    </source>
</evidence>
<evidence type="ECO:0000256" key="18">
    <source>
        <dbReference type="ARBA" id="ARBA00040898"/>
    </source>
</evidence>
<dbReference type="GO" id="GO:0030145">
    <property type="term" value="F:manganese ion binding"/>
    <property type="evidence" value="ECO:0007669"/>
    <property type="project" value="UniProtKB-ARBA"/>
</dbReference>
<dbReference type="InterPro" id="IPR026050">
    <property type="entry name" value="C1GALT1/C1GALT1_chp1"/>
</dbReference>
<evidence type="ECO:0000256" key="9">
    <source>
        <dbReference type="ARBA" id="ARBA00022692"/>
    </source>
</evidence>
<evidence type="ECO:0000256" key="5">
    <source>
        <dbReference type="ARBA" id="ARBA00011748"/>
    </source>
</evidence>
<evidence type="ECO:0000256" key="14">
    <source>
        <dbReference type="ARBA" id="ARBA00023136"/>
    </source>
</evidence>
<evidence type="ECO:0000256" key="8">
    <source>
        <dbReference type="ARBA" id="ARBA00022679"/>
    </source>
</evidence>
<evidence type="ECO:0000256" key="20">
    <source>
        <dbReference type="SAM" id="MobiDB-lite"/>
    </source>
</evidence>
<keyword evidence="11" id="KW-0547">Nucleotide-binding</keyword>
<evidence type="ECO:0000256" key="12">
    <source>
        <dbReference type="ARBA" id="ARBA00022968"/>
    </source>
</evidence>
<feature type="compositionally biased region" description="Polar residues" evidence="20">
    <location>
        <begin position="402"/>
        <end position="412"/>
    </location>
</feature>
<feature type="transmembrane region" description="Helical" evidence="21">
    <location>
        <begin position="12"/>
        <end position="31"/>
    </location>
</feature>
<dbReference type="PANTHER" id="PTHR23033">
    <property type="entry name" value="BETA1,3-GALACTOSYLTRANSFERASE"/>
    <property type="match status" value="1"/>
</dbReference>
<evidence type="ECO:0000256" key="15">
    <source>
        <dbReference type="ARBA" id="ARBA00023157"/>
    </source>
</evidence>
<dbReference type="FunFam" id="3.90.550.50:FF:000017">
    <property type="entry name" value="Glycoprotein-N-acetylgalactosamine 3-beta-galactosyltransferase 1"/>
    <property type="match status" value="1"/>
</dbReference>
<keyword evidence="16" id="KW-0325">Glycoprotein</keyword>
<comment type="pathway">
    <text evidence="3">Protein modification; protein glycosylation.</text>
</comment>
<keyword evidence="10" id="KW-0479">Metal-binding</keyword>
<comment type="subunit">
    <text evidence="5">Homodimer; disulfide-linked.</text>
</comment>
<feature type="compositionally biased region" description="Polar residues" evidence="20">
    <location>
        <begin position="351"/>
        <end position="361"/>
    </location>
</feature>
<evidence type="ECO:0000256" key="13">
    <source>
        <dbReference type="ARBA" id="ARBA00022989"/>
    </source>
</evidence>
<comment type="similarity">
    <text evidence="4">Belongs to the glycosyltransferase 31 family. Beta3-Gal-T subfamily.</text>
</comment>
<evidence type="ECO:0000256" key="16">
    <source>
        <dbReference type="ARBA" id="ARBA00023180"/>
    </source>
</evidence>
<evidence type="ECO:0000256" key="3">
    <source>
        <dbReference type="ARBA" id="ARBA00004922"/>
    </source>
</evidence>
<keyword evidence="14 21" id="KW-0472">Membrane</keyword>
<evidence type="ECO:0000256" key="6">
    <source>
        <dbReference type="ARBA" id="ARBA00012557"/>
    </source>
</evidence>
<evidence type="ECO:0000256" key="11">
    <source>
        <dbReference type="ARBA" id="ARBA00022741"/>
    </source>
</evidence>
<keyword evidence="13 21" id="KW-1133">Transmembrane helix</keyword>
<dbReference type="GO" id="GO:0000166">
    <property type="term" value="F:nucleotide binding"/>
    <property type="evidence" value="ECO:0007669"/>
    <property type="project" value="UniProtKB-KW"/>
</dbReference>
<feature type="region of interest" description="Disordered" evidence="20">
    <location>
        <begin position="347"/>
        <end position="368"/>
    </location>
</feature>
<dbReference type="EMBL" id="BLXT01008609">
    <property type="protein sequence ID" value="GFO50356.1"/>
    <property type="molecule type" value="Genomic_DNA"/>
</dbReference>
<feature type="domain" description="Fringe-like glycosyltransferase" evidence="22">
    <location>
        <begin position="107"/>
        <end position="259"/>
    </location>
</feature>
<feature type="region of interest" description="Disordered" evidence="20">
    <location>
        <begin position="390"/>
        <end position="445"/>
    </location>
</feature>
<evidence type="ECO:0000256" key="19">
    <source>
        <dbReference type="ARBA" id="ARBA00059245"/>
    </source>
</evidence>
<comment type="function">
    <text evidence="19">Glycosyltransferase that generates the core 1 O-glycan Gal-beta1-3GalNAc-alpha1-Ser/Thr (T antigen), which is a precursor for many extended O-glycans in glycoproteins.</text>
</comment>
<evidence type="ECO:0000256" key="17">
    <source>
        <dbReference type="ARBA" id="ARBA00023211"/>
    </source>
</evidence>
<dbReference type="EC" id="2.4.1.122" evidence="6"/>
<accession>A0AAV4E2S5</accession>
<keyword evidence="15" id="KW-1015">Disulfide bond</keyword>
<sequence>MSTMAGMGKAHVTTLFLGIFIGISVSFLWRYTESSGQLFPYQYLPISPHSHGENDRLSGPKDSLIWDDGLSHSHSDENNSVANALYKKVRILCWIMTSPSNVATKARHVKATWGKRCNILLFMSSRRNGELPAIGLEVEEGRSYLWAKTKAAFKYVYAKHLNDADWFMKADDDTYAVIENLRYFLQDKSPADPVFYGRRFKPLVKQGFMSGGAGYVLSKEALIRFITKGVDDPEVCRKGDKGVEDLEMGKCLERLGVKAGDSRDELGRERFHPFIPEHHLIPGILPKDMWYWSYNFYPAKQGKDCCSDNAITFHYVPPNMMYVLEYFVYHLRPYGIGTATNKMCQGAPKATDTQAMPSNSKRNNHKNHRTEAQLNTHHHFKAKALNDGYNSEEVEHPEKGLNPTSGLNYSFSKNKEQNENEEDNMIEPSDNDDDNFLSENLHMEQ</sequence>
<evidence type="ECO:0000259" key="22">
    <source>
        <dbReference type="Pfam" id="PF02434"/>
    </source>
</evidence>
<name>A0AAV4E2S5_9GAST</name>
<evidence type="ECO:0000313" key="23">
    <source>
        <dbReference type="EMBL" id="GFO50356.1"/>
    </source>
</evidence>
<reference evidence="23 24" key="1">
    <citation type="journal article" date="2021" name="Elife">
        <title>Chloroplast acquisition without the gene transfer in kleptoplastic sea slugs, Plakobranchus ocellatus.</title>
        <authorList>
            <person name="Maeda T."/>
            <person name="Takahashi S."/>
            <person name="Yoshida T."/>
            <person name="Shimamura S."/>
            <person name="Takaki Y."/>
            <person name="Nagai Y."/>
            <person name="Toyoda A."/>
            <person name="Suzuki Y."/>
            <person name="Arimoto A."/>
            <person name="Ishii H."/>
            <person name="Satoh N."/>
            <person name="Nishiyama T."/>
            <person name="Hasebe M."/>
            <person name="Maruyama T."/>
            <person name="Minagawa J."/>
            <person name="Obokata J."/>
            <person name="Shigenobu S."/>
        </authorList>
    </citation>
    <scope>NUCLEOTIDE SEQUENCE [LARGE SCALE GENOMIC DNA]</scope>
</reference>
<feature type="compositionally biased region" description="Acidic residues" evidence="20">
    <location>
        <begin position="419"/>
        <end position="436"/>
    </location>
</feature>
<dbReference type="InterPro" id="IPR003378">
    <property type="entry name" value="Fringe-like_glycosylTrfase"/>
</dbReference>
<proteinExistence type="inferred from homology"/>
<keyword evidence="8" id="KW-0808">Transferase</keyword>
<gene>
    <name evidence="23" type="ORF">PoB_007686100</name>
</gene>
<dbReference type="AlphaFoldDB" id="A0AAV4E2S5"/>
<dbReference type="Proteomes" id="UP000735302">
    <property type="component" value="Unassembled WGS sequence"/>
</dbReference>
<evidence type="ECO:0000256" key="7">
    <source>
        <dbReference type="ARBA" id="ARBA00022676"/>
    </source>
</evidence>
<keyword evidence="17" id="KW-0464">Manganese</keyword>
<evidence type="ECO:0000256" key="2">
    <source>
        <dbReference type="ARBA" id="ARBA00004606"/>
    </source>
</evidence>
<keyword evidence="7" id="KW-0328">Glycosyltransferase</keyword>
<evidence type="ECO:0000256" key="21">
    <source>
        <dbReference type="SAM" id="Phobius"/>
    </source>
</evidence>
<evidence type="ECO:0000256" key="1">
    <source>
        <dbReference type="ARBA" id="ARBA00001936"/>
    </source>
</evidence>
<comment type="caution">
    <text evidence="23">The sequence shown here is derived from an EMBL/GenBank/DDBJ whole genome shotgun (WGS) entry which is preliminary data.</text>
</comment>
<comment type="cofactor">
    <cofactor evidence="1">
        <name>Mn(2+)</name>
        <dbReference type="ChEBI" id="CHEBI:29035"/>
    </cofactor>
</comment>
<keyword evidence="24" id="KW-1185">Reference proteome</keyword>
<dbReference type="GO" id="GO:0016020">
    <property type="term" value="C:membrane"/>
    <property type="evidence" value="ECO:0007669"/>
    <property type="project" value="UniProtKB-SubCell"/>
</dbReference>